<organism evidence="1 2">
    <name type="scientific">Penicillium daleae</name>
    <dbReference type="NCBI Taxonomy" id="63821"/>
    <lineage>
        <taxon>Eukaryota</taxon>
        <taxon>Fungi</taxon>
        <taxon>Dikarya</taxon>
        <taxon>Ascomycota</taxon>
        <taxon>Pezizomycotina</taxon>
        <taxon>Eurotiomycetes</taxon>
        <taxon>Eurotiomycetidae</taxon>
        <taxon>Eurotiales</taxon>
        <taxon>Aspergillaceae</taxon>
        <taxon>Penicillium</taxon>
    </lineage>
</organism>
<proteinExistence type="predicted"/>
<dbReference type="Proteomes" id="UP001213681">
    <property type="component" value="Unassembled WGS sequence"/>
</dbReference>
<name>A0AAD6BXD4_9EURO</name>
<dbReference type="AlphaFoldDB" id="A0AAD6BXD4"/>
<keyword evidence="2" id="KW-1185">Reference proteome</keyword>
<dbReference type="EMBL" id="JAPVEA010000008">
    <property type="protein sequence ID" value="KAJ5437873.1"/>
    <property type="molecule type" value="Genomic_DNA"/>
</dbReference>
<gene>
    <name evidence="1" type="ORF">N7458_008871</name>
</gene>
<comment type="caution">
    <text evidence="1">The sequence shown here is derived from an EMBL/GenBank/DDBJ whole genome shotgun (WGS) entry which is preliminary data.</text>
</comment>
<dbReference type="RefSeq" id="XP_056761102.1">
    <property type="nucleotide sequence ID" value="XM_056912253.1"/>
</dbReference>
<dbReference type="GeneID" id="81602496"/>
<protein>
    <submittedName>
        <fullName evidence="1">Uncharacterized protein</fullName>
    </submittedName>
</protein>
<sequence>MEVPGWFSVLRPGGTLDLRLVYLELVAHSREGGTTASLVQLVPSGASTDDCPCLTILVSIRFPPPSSHPFVITLLSYLPFHYLQPPINPPPTTTNSPPPPRLLLSSPLYPEPCATLPRPTFHLLSRLEPRPCPRAILDRLALHATTRILVLPPRSPKHDPNPNPFRDFLGSVDLPRAYLAGVTLDPRLCASSPRNNVARGLLVIIPIPLFGPGESLACRGHGHIPWRLESDRALVQ</sequence>
<reference evidence="1" key="1">
    <citation type="submission" date="2022-12" db="EMBL/GenBank/DDBJ databases">
        <authorList>
            <person name="Petersen C."/>
        </authorList>
    </citation>
    <scope>NUCLEOTIDE SEQUENCE</scope>
    <source>
        <strain evidence="1">IBT 16125</strain>
    </source>
</reference>
<accession>A0AAD6BXD4</accession>
<reference evidence="1" key="2">
    <citation type="journal article" date="2023" name="IMA Fungus">
        <title>Comparative genomic study of the Penicillium genus elucidates a diverse pangenome and 15 lateral gene transfer events.</title>
        <authorList>
            <person name="Petersen C."/>
            <person name="Sorensen T."/>
            <person name="Nielsen M.R."/>
            <person name="Sondergaard T.E."/>
            <person name="Sorensen J.L."/>
            <person name="Fitzpatrick D.A."/>
            <person name="Frisvad J.C."/>
            <person name="Nielsen K.L."/>
        </authorList>
    </citation>
    <scope>NUCLEOTIDE SEQUENCE</scope>
    <source>
        <strain evidence="1">IBT 16125</strain>
    </source>
</reference>
<evidence type="ECO:0000313" key="2">
    <source>
        <dbReference type="Proteomes" id="UP001213681"/>
    </source>
</evidence>
<evidence type="ECO:0000313" key="1">
    <source>
        <dbReference type="EMBL" id="KAJ5437873.1"/>
    </source>
</evidence>